<dbReference type="GO" id="GO:0042578">
    <property type="term" value="F:phosphoric ester hydrolase activity"/>
    <property type="evidence" value="ECO:0007669"/>
    <property type="project" value="UniProtKB-ARBA"/>
</dbReference>
<comment type="similarity">
    <text evidence="2">Belongs to the bacterial phospholipase C family.</text>
</comment>
<evidence type="ECO:0000256" key="5">
    <source>
        <dbReference type="ARBA" id="ARBA00022801"/>
    </source>
</evidence>
<reference evidence="8" key="1">
    <citation type="submission" date="2022-05" db="EMBL/GenBank/DDBJ databases">
        <title>The Musa troglodytarum L. genome provides insights into the mechanism of non-climacteric behaviour and enrichment of carotenoids.</title>
        <authorList>
            <person name="Wang J."/>
        </authorList>
    </citation>
    <scope>NUCLEOTIDE SEQUENCE</scope>
    <source>
        <tissue evidence="8">Leaf</tissue>
    </source>
</reference>
<dbReference type="FunFam" id="3.40.720.10:FF:000028">
    <property type="entry name" value="Non-specific phospholipase C1"/>
    <property type="match status" value="1"/>
</dbReference>
<comment type="subcellular location">
    <subcellularLocation>
        <location evidence="1">Secreted</location>
    </subcellularLocation>
</comment>
<gene>
    <name evidence="8" type="ORF">MUK42_17766</name>
</gene>
<dbReference type="AlphaFoldDB" id="A0A9E7KRQ4"/>
<keyword evidence="3" id="KW-0964">Secreted</keyword>
<evidence type="ECO:0000313" key="8">
    <source>
        <dbReference type="EMBL" id="URE25249.1"/>
    </source>
</evidence>
<dbReference type="OrthoDB" id="5135119at2759"/>
<dbReference type="Gene3D" id="3.40.720.10">
    <property type="entry name" value="Alkaline Phosphatase, subunit A"/>
    <property type="match status" value="2"/>
</dbReference>
<dbReference type="GO" id="GO:0009395">
    <property type="term" value="P:phospholipid catabolic process"/>
    <property type="evidence" value="ECO:0007669"/>
    <property type="project" value="TreeGrafter"/>
</dbReference>
<keyword evidence="9" id="KW-1185">Reference proteome</keyword>
<dbReference type="SUPFAM" id="SSF53649">
    <property type="entry name" value="Alkaline phosphatase-like"/>
    <property type="match status" value="1"/>
</dbReference>
<dbReference type="PANTHER" id="PTHR31956:SF26">
    <property type="entry name" value="NON-SPECIFIC PHOSPHOLIPASE C2"/>
    <property type="match status" value="1"/>
</dbReference>
<feature type="signal peptide" evidence="7">
    <location>
        <begin position="1"/>
        <end position="34"/>
    </location>
</feature>
<dbReference type="InterPro" id="IPR007312">
    <property type="entry name" value="Phosphoesterase"/>
</dbReference>
<evidence type="ECO:0000313" key="9">
    <source>
        <dbReference type="Proteomes" id="UP001055439"/>
    </source>
</evidence>
<evidence type="ECO:0000256" key="4">
    <source>
        <dbReference type="ARBA" id="ARBA00022729"/>
    </source>
</evidence>
<feature type="region of interest" description="Disordered" evidence="6">
    <location>
        <begin position="519"/>
        <end position="540"/>
    </location>
</feature>
<dbReference type="Pfam" id="PF04185">
    <property type="entry name" value="Phosphoesterase"/>
    <property type="match status" value="1"/>
</dbReference>
<proteinExistence type="inferred from homology"/>
<feature type="compositionally biased region" description="Low complexity" evidence="6">
    <location>
        <begin position="521"/>
        <end position="530"/>
    </location>
</feature>
<evidence type="ECO:0000256" key="2">
    <source>
        <dbReference type="ARBA" id="ARBA00009717"/>
    </source>
</evidence>
<dbReference type="Proteomes" id="UP001055439">
    <property type="component" value="Chromosome 8"/>
</dbReference>
<evidence type="ECO:0000256" key="6">
    <source>
        <dbReference type="SAM" id="MobiDB-lite"/>
    </source>
</evidence>
<dbReference type="GO" id="GO:0005576">
    <property type="term" value="C:extracellular region"/>
    <property type="evidence" value="ECO:0007669"/>
    <property type="project" value="UniProtKB-SubCell"/>
</dbReference>
<dbReference type="FunFam" id="3.40.720.10:FF:000011">
    <property type="entry name" value="Non-specific phospholipase C1"/>
    <property type="match status" value="1"/>
</dbReference>
<keyword evidence="5" id="KW-0378">Hydrolase</keyword>
<evidence type="ECO:0000256" key="1">
    <source>
        <dbReference type="ARBA" id="ARBA00004613"/>
    </source>
</evidence>
<evidence type="ECO:0000256" key="7">
    <source>
        <dbReference type="SAM" id="SignalP"/>
    </source>
</evidence>
<protein>
    <submittedName>
        <fullName evidence="8">Phosphoesterase family</fullName>
    </submittedName>
</protein>
<organism evidence="8 9">
    <name type="scientific">Musa troglodytarum</name>
    <name type="common">fe'i banana</name>
    <dbReference type="NCBI Taxonomy" id="320322"/>
    <lineage>
        <taxon>Eukaryota</taxon>
        <taxon>Viridiplantae</taxon>
        <taxon>Streptophyta</taxon>
        <taxon>Embryophyta</taxon>
        <taxon>Tracheophyta</taxon>
        <taxon>Spermatophyta</taxon>
        <taxon>Magnoliopsida</taxon>
        <taxon>Liliopsida</taxon>
        <taxon>Zingiberales</taxon>
        <taxon>Musaceae</taxon>
        <taxon>Musa</taxon>
    </lineage>
</organism>
<dbReference type="InterPro" id="IPR017850">
    <property type="entry name" value="Alkaline_phosphatase_core_sf"/>
</dbReference>
<accession>A0A9E7KRQ4</accession>
<evidence type="ECO:0000256" key="3">
    <source>
        <dbReference type="ARBA" id="ARBA00022525"/>
    </source>
</evidence>
<dbReference type="PROSITE" id="PS51257">
    <property type="entry name" value="PROKAR_LIPOPROTEIN"/>
    <property type="match status" value="1"/>
</dbReference>
<sequence length="540" mass="60371">MGTSGGRRRPSRYQSLRWPCCCCLLLLLLSSGGCLRASAAGPIKTVVVMVMENRSFDHMLGWMKRLNPAINGVDGSEWNPVSASDAASDRVYFRDGAHFVDPDPGHSFQAIREQIFGSNDTSADPAPMNGFVQQARSMSDNMTESVMNGFPPEMVAVYRALVEEFAVFDRWFASVPTSTQPNRLFVHSGTSHGATSNVASKLAIGYPQRTIFENIDDADLSFGIYYQNVPATLFYRNLRKLKFISKFHSYEQKFKKHSGEGSLPNYVVIEQRYMDKKDKPATDDHPSHDVYQGQLFVKEVYETLRSSPQWNETLFIITYDEHGGFFDHVPTPVKGVPSPDGIVGPEPFFFTFDRLGVRVPTIMVSPWIEKGTVVHGPNGIPTPTSEYEHSSIPATVKKIFDLPSYLTKRDEWAGTFEGIVLSRTEPRTDCPVELPSPVRIRQTEANEEAPLSEFQQELMQLASVLNGDHLLTGFQEKVLKHMNVKQGIAYADSAVKRFFEAGLAAKKMGVDNEQIVQMRPSLTSRSSSSSVHHRLGPHHP</sequence>
<keyword evidence="4 7" id="KW-0732">Signal</keyword>
<name>A0A9E7KRQ4_9LILI</name>
<feature type="compositionally biased region" description="Basic residues" evidence="6">
    <location>
        <begin position="531"/>
        <end position="540"/>
    </location>
</feature>
<dbReference type="PANTHER" id="PTHR31956">
    <property type="entry name" value="NON-SPECIFIC PHOSPHOLIPASE C4-RELATED"/>
    <property type="match status" value="1"/>
</dbReference>
<dbReference type="EMBL" id="CP097510">
    <property type="protein sequence ID" value="URE25249.1"/>
    <property type="molecule type" value="Genomic_DNA"/>
</dbReference>
<feature type="chain" id="PRO_5039491707" evidence="7">
    <location>
        <begin position="35"/>
        <end position="540"/>
    </location>
</feature>